<reference evidence="2" key="2">
    <citation type="journal article" date="2015" name="Data Brief">
        <title>Shoot transcriptome of the giant reed, Arundo donax.</title>
        <authorList>
            <person name="Barrero R.A."/>
            <person name="Guerrero F.D."/>
            <person name="Moolhuijzen P."/>
            <person name="Goolsby J.A."/>
            <person name="Tidwell J."/>
            <person name="Bellgard S.E."/>
            <person name="Bellgard M.I."/>
        </authorList>
    </citation>
    <scope>NUCLEOTIDE SEQUENCE</scope>
    <source>
        <tissue evidence="2">Shoot tissue taken approximately 20 cm above the soil surface</tissue>
    </source>
</reference>
<sequence>MYVLYIKLSKPTKLQCEIHPRCQERKEISNQFALFIMCSCAIFLVIHCGN</sequence>
<protein>
    <submittedName>
        <fullName evidence="2">Uncharacterized protein</fullName>
    </submittedName>
</protein>
<dbReference type="EMBL" id="GBRH01267282">
    <property type="protein sequence ID" value="JAD30613.1"/>
    <property type="molecule type" value="Transcribed_RNA"/>
</dbReference>
<keyword evidence="1" id="KW-0812">Transmembrane</keyword>
<feature type="transmembrane region" description="Helical" evidence="1">
    <location>
        <begin position="28"/>
        <end position="46"/>
    </location>
</feature>
<organism evidence="2">
    <name type="scientific">Arundo donax</name>
    <name type="common">Giant reed</name>
    <name type="synonym">Donax arundinaceus</name>
    <dbReference type="NCBI Taxonomy" id="35708"/>
    <lineage>
        <taxon>Eukaryota</taxon>
        <taxon>Viridiplantae</taxon>
        <taxon>Streptophyta</taxon>
        <taxon>Embryophyta</taxon>
        <taxon>Tracheophyta</taxon>
        <taxon>Spermatophyta</taxon>
        <taxon>Magnoliopsida</taxon>
        <taxon>Liliopsida</taxon>
        <taxon>Poales</taxon>
        <taxon>Poaceae</taxon>
        <taxon>PACMAD clade</taxon>
        <taxon>Arundinoideae</taxon>
        <taxon>Arundineae</taxon>
        <taxon>Arundo</taxon>
    </lineage>
</organism>
<name>A0A0A8YYZ0_ARUDO</name>
<keyword evidence="1" id="KW-0472">Membrane</keyword>
<keyword evidence="1" id="KW-1133">Transmembrane helix</keyword>
<evidence type="ECO:0000313" key="2">
    <source>
        <dbReference type="EMBL" id="JAD30613.1"/>
    </source>
</evidence>
<dbReference type="AlphaFoldDB" id="A0A0A8YYZ0"/>
<reference evidence="2" key="1">
    <citation type="submission" date="2014-09" db="EMBL/GenBank/DDBJ databases">
        <authorList>
            <person name="Magalhaes I.L.F."/>
            <person name="Oliveira U."/>
            <person name="Santos F.R."/>
            <person name="Vidigal T.H.D.A."/>
            <person name="Brescovit A.D."/>
            <person name="Santos A.J."/>
        </authorList>
    </citation>
    <scope>NUCLEOTIDE SEQUENCE</scope>
    <source>
        <tissue evidence="2">Shoot tissue taken approximately 20 cm above the soil surface</tissue>
    </source>
</reference>
<proteinExistence type="predicted"/>
<evidence type="ECO:0000256" key="1">
    <source>
        <dbReference type="SAM" id="Phobius"/>
    </source>
</evidence>
<accession>A0A0A8YYZ0</accession>